<dbReference type="PANTHER" id="PTHR11439">
    <property type="entry name" value="GAG-POL-RELATED RETROTRANSPOSON"/>
    <property type="match status" value="1"/>
</dbReference>
<dbReference type="PANTHER" id="PTHR11439:SF517">
    <property type="entry name" value="CYSTEINE-RICH RLK (RECEPTOR-LIKE PROTEIN KINASE) 8"/>
    <property type="match status" value="1"/>
</dbReference>
<keyword evidence="1" id="KW-0695">RNA-directed DNA polymerase</keyword>
<organism evidence="1 2">
    <name type="scientific">Rosa chinensis</name>
    <name type="common">China rose</name>
    <dbReference type="NCBI Taxonomy" id="74649"/>
    <lineage>
        <taxon>Eukaryota</taxon>
        <taxon>Viridiplantae</taxon>
        <taxon>Streptophyta</taxon>
        <taxon>Embryophyta</taxon>
        <taxon>Tracheophyta</taxon>
        <taxon>Spermatophyta</taxon>
        <taxon>Magnoliopsida</taxon>
        <taxon>eudicotyledons</taxon>
        <taxon>Gunneridae</taxon>
        <taxon>Pentapetalae</taxon>
        <taxon>rosids</taxon>
        <taxon>fabids</taxon>
        <taxon>Rosales</taxon>
        <taxon>Rosaceae</taxon>
        <taxon>Rosoideae</taxon>
        <taxon>Rosoideae incertae sedis</taxon>
        <taxon>Rosa</taxon>
    </lineage>
</organism>
<dbReference type="STRING" id="74649.A0A2P6P7C7"/>
<dbReference type="GO" id="GO:0003964">
    <property type="term" value="F:RNA-directed DNA polymerase activity"/>
    <property type="evidence" value="ECO:0007669"/>
    <property type="project" value="UniProtKB-KW"/>
</dbReference>
<protein>
    <submittedName>
        <fullName evidence="1">Putative RNA-directed DNA polymerase</fullName>
        <ecNumber evidence="1">2.7.7.49</ecNumber>
    </submittedName>
</protein>
<dbReference type="CDD" id="cd09272">
    <property type="entry name" value="RNase_HI_RT_Ty1"/>
    <property type="match status" value="1"/>
</dbReference>
<reference evidence="1 2" key="1">
    <citation type="journal article" date="2018" name="Nat. Genet.">
        <title>The Rosa genome provides new insights in the design of modern roses.</title>
        <authorList>
            <person name="Bendahmane M."/>
        </authorList>
    </citation>
    <scope>NUCLEOTIDE SEQUENCE [LARGE SCALE GENOMIC DNA]</scope>
    <source>
        <strain evidence="2">cv. Old Blush</strain>
    </source>
</reference>
<dbReference type="OMA" id="YMENRTQ"/>
<sequence length="239" mass="27038">MMREFDMTDMGSMSYFLGIEVIQKPGGNFIFQRRYVLKRFGMMGSNMVTRPIVPGSKIGRDKYGVTVDETDYKQLVGSLMYLTSTRPDLMFVTTLLSIYMAKPNELHLQAAKRVLRYLKGTVDYDIYYKNEGGDKLMAFTDSGYAGDMEDSKSTSGYVFLLSSGAISWSSKKQPIVTLSTTEAKFVAATMCVCQAIWLKRIVKELGHEEEDCTYIKYDNTSTIKLSKNQCYMDAASTYV</sequence>
<comment type="caution">
    <text evidence="1">The sequence shown here is derived from an EMBL/GenBank/DDBJ whole genome shotgun (WGS) entry which is preliminary data.</text>
</comment>
<dbReference type="InterPro" id="IPR043502">
    <property type="entry name" value="DNA/RNA_pol_sf"/>
</dbReference>
<keyword evidence="1" id="KW-0808">Transferase</keyword>
<dbReference type="Gramene" id="PRQ17802">
    <property type="protein sequence ID" value="PRQ17802"/>
    <property type="gene ID" value="RchiOBHm_Chr7g0198951"/>
</dbReference>
<gene>
    <name evidence="1" type="ORF">RchiOBHm_Chr7g0198951</name>
</gene>
<name>A0A2P6P7C7_ROSCH</name>
<dbReference type="EC" id="2.7.7.49" evidence="1"/>
<keyword evidence="1" id="KW-0548">Nucleotidyltransferase</keyword>
<dbReference type="AlphaFoldDB" id="A0A2P6P7C7"/>
<dbReference type="Proteomes" id="UP000238479">
    <property type="component" value="Chromosome 7"/>
</dbReference>
<keyword evidence="2" id="KW-1185">Reference proteome</keyword>
<dbReference type="EMBL" id="PDCK01000045">
    <property type="protein sequence ID" value="PRQ17802.1"/>
    <property type="molecule type" value="Genomic_DNA"/>
</dbReference>
<evidence type="ECO:0000313" key="1">
    <source>
        <dbReference type="EMBL" id="PRQ17802.1"/>
    </source>
</evidence>
<accession>A0A2P6P7C7</accession>
<proteinExistence type="predicted"/>
<dbReference type="SUPFAM" id="SSF56672">
    <property type="entry name" value="DNA/RNA polymerases"/>
    <property type="match status" value="1"/>
</dbReference>
<evidence type="ECO:0000313" key="2">
    <source>
        <dbReference type="Proteomes" id="UP000238479"/>
    </source>
</evidence>